<comment type="subcellular location">
    <subcellularLocation>
        <location evidence="1">Nucleus</location>
    </subcellularLocation>
</comment>
<evidence type="ECO:0000313" key="3">
    <source>
        <dbReference type="EMBL" id="EFO98683.1"/>
    </source>
</evidence>
<dbReference type="OrthoDB" id="27563at2759"/>
<dbReference type="GO" id="GO:0005634">
    <property type="term" value="C:nucleus"/>
    <property type="evidence" value="ECO:0007669"/>
    <property type="project" value="UniProtKB-SubCell"/>
</dbReference>
<sequence length="108" mass="12459">MAGKENYPLRSTETMSMITSNELKLCTQLMMKIAEMLLKFDANHMRPSFDPLPILKEISVTLERATESFIRNDPDPLDDRHPHRTHPDSALGNILKIIFKNDDFMTKV</sequence>
<evidence type="ECO:0000256" key="2">
    <source>
        <dbReference type="ARBA" id="ARBA00023242"/>
    </source>
</evidence>
<name>E3NVK3_CAERE</name>
<accession>E3NVK3</accession>
<dbReference type="STRING" id="31234.E3NVK3"/>
<dbReference type="PANTHER" id="PTHR13129">
    <property type="entry name" value="VPRBP PROTEIN-RELATED"/>
    <property type="match status" value="1"/>
</dbReference>
<keyword evidence="4" id="KW-1185">Reference proteome</keyword>
<dbReference type="Proteomes" id="UP000008281">
    <property type="component" value="Unassembled WGS sequence"/>
</dbReference>
<dbReference type="HOGENOM" id="CLU_2489823_0_0_1"/>
<dbReference type="AlphaFoldDB" id="E3NVK3"/>
<organism evidence="4">
    <name type="scientific">Caenorhabditis remanei</name>
    <name type="common">Caenorhabditis vulgaris</name>
    <dbReference type="NCBI Taxonomy" id="31234"/>
    <lineage>
        <taxon>Eukaryota</taxon>
        <taxon>Metazoa</taxon>
        <taxon>Ecdysozoa</taxon>
        <taxon>Nematoda</taxon>
        <taxon>Chromadorea</taxon>
        <taxon>Rhabditida</taxon>
        <taxon>Rhabditina</taxon>
        <taxon>Rhabditomorpha</taxon>
        <taxon>Rhabditoidea</taxon>
        <taxon>Rhabditidae</taxon>
        <taxon>Peloderinae</taxon>
        <taxon>Caenorhabditis</taxon>
    </lineage>
</organism>
<dbReference type="GO" id="GO:0016567">
    <property type="term" value="P:protein ubiquitination"/>
    <property type="evidence" value="ECO:0007669"/>
    <property type="project" value="InterPro"/>
</dbReference>
<keyword evidence="2" id="KW-0539">Nucleus</keyword>
<protein>
    <submittedName>
        <fullName evidence="3">Uncharacterized protein</fullName>
    </submittedName>
</protein>
<evidence type="ECO:0000256" key="1">
    <source>
        <dbReference type="ARBA" id="ARBA00004123"/>
    </source>
</evidence>
<dbReference type="InterPro" id="IPR033270">
    <property type="entry name" value="VPRBP/DCAF1"/>
</dbReference>
<dbReference type="eggNOG" id="KOG1832">
    <property type="taxonomic scope" value="Eukaryota"/>
</dbReference>
<dbReference type="EMBL" id="DS271013">
    <property type="protein sequence ID" value="EFO98683.1"/>
    <property type="molecule type" value="Genomic_DNA"/>
</dbReference>
<dbReference type="PANTHER" id="PTHR13129:SF4">
    <property type="entry name" value="DDB1- AND CUL4-ASSOCIATED FACTOR 1"/>
    <property type="match status" value="1"/>
</dbReference>
<dbReference type="GO" id="GO:0080008">
    <property type="term" value="C:Cul4-RING E3 ubiquitin ligase complex"/>
    <property type="evidence" value="ECO:0007669"/>
    <property type="project" value="TreeGrafter"/>
</dbReference>
<gene>
    <name evidence="3" type="ORF">CRE_17714</name>
</gene>
<reference evidence="3" key="1">
    <citation type="submission" date="2007-07" db="EMBL/GenBank/DDBJ databases">
        <title>PCAP assembly of the Caenorhabditis remanei genome.</title>
        <authorList>
            <consortium name="The Caenorhabditis remanei Sequencing Consortium"/>
            <person name="Wilson R.K."/>
        </authorList>
    </citation>
    <scope>NUCLEOTIDE SEQUENCE [LARGE SCALE GENOMIC DNA]</scope>
    <source>
        <strain evidence="3">PB4641</strain>
    </source>
</reference>
<dbReference type="InParanoid" id="E3NVK3"/>
<evidence type="ECO:0000313" key="4">
    <source>
        <dbReference type="Proteomes" id="UP000008281"/>
    </source>
</evidence>
<proteinExistence type="predicted"/>